<reference evidence="4 5" key="1">
    <citation type="submission" date="2020-05" db="EMBL/GenBank/DDBJ databases">
        <title>Mucilaginibacter mali sp. nov.</title>
        <authorList>
            <person name="Kim H.S."/>
            <person name="Lee K.C."/>
            <person name="Suh M.K."/>
            <person name="Kim J.-S."/>
            <person name="Han K.-I."/>
            <person name="Eom M.K."/>
            <person name="Shin Y.K."/>
            <person name="Lee J.-S."/>
        </authorList>
    </citation>
    <scope>NUCLEOTIDE SEQUENCE [LARGE SCALE GENOMIC DNA]</scope>
    <source>
        <strain evidence="4 5">G2-14</strain>
    </source>
</reference>
<keyword evidence="1" id="KW-0597">Phosphoprotein</keyword>
<keyword evidence="5" id="KW-1185">Reference proteome</keyword>
<dbReference type="InterPro" id="IPR046947">
    <property type="entry name" value="LytR-like"/>
</dbReference>
<feature type="domain" description="Response regulatory" evidence="2">
    <location>
        <begin position="5"/>
        <end position="116"/>
    </location>
</feature>
<feature type="domain" description="HTH LytTR-type" evidence="3">
    <location>
        <begin position="134"/>
        <end position="234"/>
    </location>
</feature>
<dbReference type="InterPro" id="IPR001789">
    <property type="entry name" value="Sig_transdc_resp-reg_receiver"/>
</dbReference>
<dbReference type="PANTHER" id="PTHR37299">
    <property type="entry name" value="TRANSCRIPTIONAL REGULATOR-RELATED"/>
    <property type="match status" value="1"/>
</dbReference>
<evidence type="ECO:0000256" key="1">
    <source>
        <dbReference type="PROSITE-ProRule" id="PRU00169"/>
    </source>
</evidence>
<dbReference type="SMART" id="SM00850">
    <property type="entry name" value="LytTR"/>
    <property type="match status" value="1"/>
</dbReference>
<dbReference type="Proteomes" id="UP000505355">
    <property type="component" value="Chromosome"/>
</dbReference>
<dbReference type="Pfam" id="PF00072">
    <property type="entry name" value="Response_reg"/>
    <property type="match status" value="1"/>
</dbReference>
<dbReference type="Gene3D" id="2.40.50.1020">
    <property type="entry name" value="LytTr DNA-binding domain"/>
    <property type="match status" value="1"/>
</dbReference>
<dbReference type="PANTHER" id="PTHR37299:SF1">
    <property type="entry name" value="STAGE 0 SPORULATION PROTEIN A HOMOLOG"/>
    <property type="match status" value="1"/>
</dbReference>
<dbReference type="EMBL" id="CP054139">
    <property type="protein sequence ID" value="QKJ29792.1"/>
    <property type="molecule type" value="Genomic_DNA"/>
</dbReference>
<dbReference type="AlphaFoldDB" id="A0A7D4QEP6"/>
<dbReference type="KEGG" id="mmab:HQ865_08485"/>
<dbReference type="PROSITE" id="PS50110">
    <property type="entry name" value="RESPONSE_REGULATORY"/>
    <property type="match status" value="1"/>
</dbReference>
<gene>
    <name evidence="4" type="ORF">HQ865_08485</name>
</gene>
<dbReference type="GO" id="GO:0003677">
    <property type="term" value="F:DNA binding"/>
    <property type="evidence" value="ECO:0007669"/>
    <property type="project" value="InterPro"/>
</dbReference>
<dbReference type="SMART" id="SM00448">
    <property type="entry name" value="REC"/>
    <property type="match status" value="1"/>
</dbReference>
<name>A0A7D4QEP6_9SPHI</name>
<proteinExistence type="predicted"/>
<dbReference type="SUPFAM" id="SSF52172">
    <property type="entry name" value="CheY-like"/>
    <property type="match status" value="1"/>
</dbReference>
<dbReference type="RefSeq" id="WP_173414484.1">
    <property type="nucleotide sequence ID" value="NZ_CP054139.1"/>
</dbReference>
<dbReference type="GO" id="GO:0000156">
    <property type="term" value="F:phosphorelay response regulator activity"/>
    <property type="evidence" value="ECO:0007669"/>
    <property type="project" value="InterPro"/>
</dbReference>
<evidence type="ECO:0000259" key="2">
    <source>
        <dbReference type="PROSITE" id="PS50110"/>
    </source>
</evidence>
<dbReference type="Gene3D" id="3.40.50.2300">
    <property type="match status" value="1"/>
</dbReference>
<sequence>MTPLKCIAIDDEPLALELMRKYIAKFPTLQLVQCFEDAISGAEFLAKTPIDLLFVDINMPDITGIDLVRSLDPKPMVIFTTAYKNFAFEGFELEALDYLLKPIDLTRFGKAIEKAVDFQQYKSSQVNTMQQESLYVYSEYRMVKINLNDIEYIESMEDYIKIHTGTSSKPVLTLMPLKKVLEKLPPDQFQRVHRSFVVAVGKIKSIQNRKIQLASAELPISDSYSAFAKGWVKK</sequence>
<organism evidence="4 5">
    <name type="scientific">Mucilaginibacter mali</name>
    <dbReference type="NCBI Taxonomy" id="2740462"/>
    <lineage>
        <taxon>Bacteria</taxon>
        <taxon>Pseudomonadati</taxon>
        <taxon>Bacteroidota</taxon>
        <taxon>Sphingobacteriia</taxon>
        <taxon>Sphingobacteriales</taxon>
        <taxon>Sphingobacteriaceae</taxon>
        <taxon>Mucilaginibacter</taxon>
    </lineage>
</organism>
<evidence type="ECO:0000313" key="4">
    <source>
        <dbReference type="EMBL" id="QKJ29792.1"/>
    </source>
</evidence>
<protein>
    <submittedName>
        <fullName evidence="4">Response regulator transcription factor</fullName>
    </submittedName>
</protein>
<dbReference type="InterPro" id="IPR007492">
    <property type="entry name" value="LytTR_DNA-bd_dom"/>
</dbReference>
<accession>A0A7D4QEP6</accession>
<evidence type="ECO:0000313" key="5">
    <source>
        <dbReference type="Proteomes" id="UP000505355"/>
    </source>
</evidence>
<feature type="modified residue" description="4-aspartylphosphate" evidence="1">
    <location>
        <position position="56"/>
    </location>
</feature>
<dbReference type="Pfam" id="PF04397">
    <property type="entry name" value="LytTR"/>
    <property type="match status" value="1"/>
</dbReference>
<dbReference type="PROSITE" id="PS50930">
    <property type="entry name" value="HTH_LYTTR"/>
    <property type="match status" value="1"/>
</dbReference>
<dbReference type="InterPro" id="IPR011006">
    <property type="entry name" value="CheY-like_superfamily"/>
</dbReference>
<evidence type="ECO:0000259" key="3">
    <source>
        <dbReference type="PROSITE" id="PS50930"/>
    </source>
</evidence>